<dbReference type="SUPFAM" id="SSF56935">
    <property type="entry name" value="Porins"/>
    <property type="match status" value="1"/>
</dbReference>
<dbReference type="InterPro" id="IPR008969">
    <property type="entry name" value="CarboxyPept-like_regulatory"/>
</dbReference>
<keyword evidence="8" id="KW-0732">Signal</keyword>
<dbReference type="InterPro" id="IPR023996">
    <property type="entry name" value="TonB-dep_OMP_SusC/RagA"/>
</dbReference>
<dbReference type="Gene3D" id="2.40.170.20">
    <property type="entry name" value="TonB-dependent receptor, beta-barrel domain"/>
    <property type="match status" value="1"/>
</dbReference>
<evidence type="ECO:0000259" key="9">
    <source>
        <dbReference type="Pfam" id="PF07715"/>
    </source>
</evidence>
<feature type="domain" description="TonB-dependent receptor plug" evidence="9">
    <location>
        <begin position="114"/>
        <end position="243"/>
    </location>
</feature>
<dbReference type="NCBIfam" id="TIGR04057">
    <property type="entry name" value="SusC_RagA_signa"/>
    <property type="match status" value="1"/>
</dbReference>
<dbReference type="SUPFAM" id="SSF49464">
    <property type="entry name" value="Carboxypeptidase regulatory domain-like"/>
    <property type="match status" value="1"/>
</dbReference>
<dbReference type="InterPro" id="IPR012910">
    <property type="entry name" value="Plug_dom"/>
</dbReference>
<dbReference type="InterPro" id="IPR039426">
    <property type="entry name" value="TonB-dep_rcpt-like"/>
</dbReference>
<dbReference type="PROSITE" id="PS52016">
    <property type="entry name" value="TONB_DEPENDENT_REC_3"/>
    <property type="match status" value="1"/>
</dbReference>
<keyword evidence="4 7" id="KW-0812">Transmembrane</keyword>
<dbReference type="InterPro" id="IPR037066">
    <property type="entry name" value="Plug_dom_sf"/>
</dbReference>
<sequence>MKRKLNLLLLMLVLSITAYSQQMVVSGKVVVKESREPLPGVTVIEKGTTNGTTTDMDGNYSINVSGNGVLLYSFIGFETVSQEVKGQSLINIDLSESSIGLNEVVAVGYGVMKKSDVTGSVVSIKGETMEDQPFAGIDQALQGRVSGVTVTQNSGAPGGGVSLRVRGITSLTGNNEPLYVIDGVPLQGNSNNTSYSFSSLGGGSGQTKVSALSSINPSDIESIEVLKDASASAIYGSRGANGVVLITTKSGKKGKSKISYEGYYGVQQVGKYVDVMNLKEYAEYYADVLTTQGKDVPYEFQNPELLGEGTDWQKEIFRAAPIQNHQVSVSGGSEKTKFYTSLSYFDQQGIVINSDFRRFSTRLNLDHQVNDWIKVGNNVSMSNSKEHITLNDDEAGVISSALRQSPNIPVTYSDGSWGGPTDGIGVGNGRNPVAWSAIRNSELERYKINGNFFLDLTLAEGLTLRSEIGYDFNLNKTSVFNPTYEIGRETNEISTSSKSSSDSFFWVLKNYLNYLKSFGDHSINAMVGHESQKSTWENLSGARTGFLTNDITALNAGDALTATNGNSMGTHSIESYFGRFNYGFNGKYLMTATLRADASSNFGSNNKWGYFPSFSGAWVLSKESFMDNASDVLNYAKLRVGYGEVGNQDIGGYAYGASLRSITTVYGTGFSQANIANPDVKWESTRSTNIGIELGFLNNKIKLDLDVYKKTSKDFLFPQPLPSYLGAMNSASYMGLTPPMVNLGEMENKGIDISLTTRNITKPNFTWSSTFVFSTYKNELISMNSDEGAIFQTFEFNNTLTKTAEGEAVGQFYGYQVDGIFKDEADVNSSPSQGDIGEVNGVWVGDIKFKDINEDGKIDDADRTFIGNPHPDFTYSISNEMSYKNFDFSFTLQGSEGNDIYNWTRKLTEGMKEVTGNQAQTVANRFVAGVNEDTNIPRFAFGDPNNNSRVSDRFVEDGSFLKIQNVTLAYSFNKKQLARFSYINKLRIYATVQNLYTFTNYSGYDPEIGAYNQNSLLMGVDNGRYPVPRTFMMGVNVEF</sequence>
<evidence type="ECO:0000313" key="11">
    <source>
        <dbReference type="Proteomes" id="UP000218267"/>
    </source>
</evidence>
<evidence type="ECO:0000256" key="8">
    <source>
        <dbReference type="SAM" id="SignalP"/>
    </source>
</evidence>
<keyword evidence="3 7" id="KW-1134">Transmembrane beta strand</keyword>
<dbReference type="Gene3D" id="2.60.40.1120">
    <property type="entry name" value="Carboxypeptidase-like, regulatory domain"/>
    <property type="match status" value="1"/>
</dbReference>
<evidence type="ECO:0000256" key="7">
    <source>
        <dbReference type="PROSITE-ProRule" id="PRU01360"/>
    </source>
</evidence>
<feature type="chain" id="PRO_5012237225" evidence="8">
    <location>
        <begin position="21"/>
        <end position="1039"/>
    </location>
</feature>
<dbReference type="OrthoDB" id="9768177at2"/>
<dbReference type="FunFam" id="2.170.130.10:FF:000008">
    <property type="entry name" value="SusC/RagA family TonB-linked outer membrane protein"/>
    <property type="match status" value="1"/>
</dbReference>
<evidence type="ECO:0000256" key="5">
    <source>
        <dbReference type="ARBA" id="ARBA00023136"/>
    </source>
</evidence>
<dbReference type="Proteomes" id="UP000218267">
    <property type="component" value="Chromosome"/>
</dbReference>
<accession>A0A1Y1CHL4</accession>
<gene>
    <name evidence="10" type="ORF">ALGA_1468</name>
</gene>
<evidence type="ECO:0000256" key="3">
    <source>
        <dbReference type="ARBA" id="ARBA00022452"/>
    </source>
</evidence>
<feature type="signal peptide" evidence="8">
    <location>
        <begin position="1"/>
        <end position="20"/>
    </location>
</feature>
<dbReference type="Pfam" id="PF13715">
    <property type="entry name" value="CarbopepD_reg_2"/>
    <property type="match status" value="1"/>
</dbReference>
<dbReference type="GO" id="GO:0009279">
    <property type="term" value="C:cell outer membrane"/>
    <property type="evidence" value="ECO:0007669"/>
    <property type="project" value="UniProtKB-SubCell"/>
</dbReference>
<dbReference type="NCBIfam" id="TIGR04056">
    <property type="entry name" value="OMP_RagA_SusC"/>
    <property type="match status" value="1"/>
</dbReference>
<dbReference type="KEGG" id="mbas:ALGA_1468"/>
<dbReference type="RefSeq" id="WP_096428729.1">
    <property type="nucleotide sequence ID" value="NZ_AP018042.1"/>
</dbReference>
<evidence type="ECO:0000256" key="4">
    <source>
        <dbReference type="ARBA" id="ARBA00022692"/>
    </source>
</evidence>
<keyword evidence="11" id="KW-1185">Reference proteome</keyword>
<reference evidence="11" key="2">
    <citation type="journal article" date="2020" name="Antonie Van Leeuwenhoek">
        <title>Labilibaculum antarcticum sp. nov., a novel facultative anaerobic, psychrotorelant bacterium isolated from marine sediment of Antarctica.</title>
        <authorList>
            <person name="Watanabe M."/>
            <person name="Kojima H."/>
            <person name="Fukui M."/>
        </authorList>
    </citation>
    <scope>NUCLEOTIDE SEQUENCE [LARGE SCALE GENOMIC DNA]</scope>
    <source>
        <strain evidence="11">SPP2</strain>
    </source>
</reference>
<evidence type="ECO:0000313" key="10">
    <source>
        <dbReference type="EMBL" id="BAX79847.1"/>
    </source>
</evidence>
<dbReference type="EMBL" id="AP018042">
    <property type="protein sequence ID" value="BAX79847.1"/>
    <property type="molecule type" value="Genomic_DNA"/>
</dbReference>
<keyword evidence="6 7" id="KW-0998">Cell outer membrane</keyword>
<dbReference type="Pfam" id="PF07715">
    <property type="entry name" value="Plug"/>
    <property type="match status" value="1"/>
</dbReference>
<proteinExistence type="inferred from homology"/>
<dbReference type="AlphaFoldDB" id="A0A1Y1CHL4"/>
<evidence type="ECO:0000256" key="6">
    <source>
        <dbReference type="ARBA" id="ARBA00023237"/>
    </source>
</evidence>
<reference evidence="10 11" key="1">
    <citation type="journal article" date="2018" name="Mar. Genomics">
        <title>Complete genome sequence of Marinifilaceae bacterium strain SPP2, isolated from the Antarctic marine sediment.</title>
        <authorList>
            <person name="Watanabe M."/>
            <person name="Kojima H."/>
            <person name="Fukui M."/>
        </authorList>
    </citation>
    <scope>NUCLEOTIDE SEQUENCE [LARGE SCALE GENOMIC DNA]</scope>
    <source>
        <strain evidence="10 11">SPP2</strain>
    </source>
</reference>
<keyword evidence="5 7" id="KW-0472">Membrane</keyword>
<dbReference type="InterPro" id="IPR023997">
    <property type="entry name" value="TonB-dep_OMP_SusC/RagA_CS"/>
</dbReference>
<protein>
    <submittedName>
        <fullName evidence="10">SusC/RagA family TonB-linked outer membrane protein</fullName>
    </submittedName>
</protein>
<organism evidence="10 11">
    <name type="scientific">Labilibaculum antarcticum</name>
    <dbReference type="NCBI Taxonomy" id="1717717"/>
    <lineage>
        <taxon>Bacteria</taxon>
        <taxon>Pseudomonadati</taxon>
        <taxon>Bacteroidota</taxon>
        <taxon>Bacteroidia</taxon>
        <taxon>Marinilabiliales</taxon>
        <taxon>Marinifilaceae</taxon>
        <taxon>Labilibaculum</taxon>
    </lineage>
</organism>
<comment type="subcellular location">
    <subcellularLocation>
        <location evidence="1 7">Cell outer membrane</location>
        <topology evidence="1 7">Multi-pass membrane protein</topology>
    </subcellularLocation>
</comment>
<name>A0A1Y1CHL4_9BACT</name>
<dbReference type="InterPro" id="IPR036942">
    <property type="entry name" value="Beta-barrel_TonB_sf"/>
</dbReference>
<dbReference type="Gene3D" id="2.170.130.10">
    <property type="entry name" value="TonB-dependent receptor, plug domain"/>
    <property type="match status" value="1"/>
</dbReference>
<keyword evidence="2 7" id="KW-0813">Transport</keyword>
<evidence type="ECO:0000256" key="1">
    <source>
        <dbReference type="ARBA" id="ARBA00004571"/>
    </source>
</evidence>
<comment type="similarity">
    <text evidence="7">Belongs to the TonB-dependent receptor family.</text>
</comment>
<evidence type="ECO:0000256" key="2">
    <source>
        <dbReference type="ARBA" id="ARBA00022448"/>
    </source>
</evidence>